<dbReference type="PROSITE" id="PS50987">
    <property type="entry name" value="HTH_ARSR_2"/>
    <property type="match status" value="1"/>
</dbReference>
<proteinExistence type="predicted"/>
<dbReference type="InterPro" id="IPR001845">
    <property type="entry name" value="HTH_ArsR_DNA-bd_dom"/>
</dbReference>
<evidence type="ECO:0000256" key="1">
    <source>
        <dbReference type="ARBA" id="ARBA00023015"/>
    </source>
</evidence>
<dbReference type="GO" id="GO:0003700">
    <property type="term" value="F:DNA-binding transcription factor activity"/>
    <property type="evidence" value="ECO:0007669"/>
    <property type="project" value="InterPro"/>
</dbReference>
<organism evidence="5 6">
    <name type="scientific">Candidatus Campbellbacteria bacterium RIFCSPHIGHO2_12_FULL_35_10</name>
    <dbReference type="NCBI Taxonomy" id="1797578"/>
    <lineage>
        <taxon>Bacteria</taxon>
        <taxon>Candidatus Campbelliibacteriota</taxon>
    </lineage>
</organism>
<evidence type="ECO:0000313" key="5">
    <source>
        <dbReference type="EMBL" id="OGD68645.1"/>
    </source>
</evidence>
<gene>
    <name evidence="5" type="ORF">A3E89_00830</name>
</gene>
<dbReference type="InterPro" id="IPR036390">
    <property type="entry name" value="WH_DNA-bd_sf"/>
</dbReference>
<dbReference type="SUPFAM" id="SSF46785">
    <property type="entry name" value="Winged helix' DNA-binding domain"/>
    <property type="match status" value="1"/>
</dbReference>
<keyword evidence="3" id="KW-0804">Transcription</keyword>
<evidence type="ECO:0000256" key="2">
    <source>
        <dbReference type="ARBA" id="ARBA00023125"/>
    </source>
</evidence>
<evidence type="ECO:0000256" key="3">
    <source>
        <dbReference type="ARBA" id="ARBA00023163"/>
    </source>
</evidence>
<feature type="domain" description="HTH arsR-type" evidence="4">
    <location>
        <begin position="11"/>
        <end position="101"/>
    </location>
</feature>
<dbReference type="InterPro" id="IPR011991">
    <property type="entry name" value="ArsR-like_HTH"/>
</dbReference>
<dbReference type="Gene3D" id="1.10.10.10">
    <property type="entry name" value="Winged helix-like DNA-binding domain superfamily/Winged helix DNA-binding domain"/>
    <property type="match status" value="1"/>
</dbReference>
<sequence>MKNMNGGDNDFGRSKFFQMERLFKGFSNHRRIEIIFLLDKKPELSVEEICEELKINFNTGSDHIRKLAQSGVVMKRLDKNSVRHALTKKGKSILVFCKTLV</sequence>
<keyword evidence="1" id="KW-0805">Transcription regulation</keyword>
<dbReference type="SMART" id="SM00418">
    <property type="entry name" value="HTH_ARSR"/>
    <property type="match status" value="1"/>
</dbReference>
<dbReference type="GO" id="GO:0003677">
    <property type="term" value="F:DNA binding"/>
    <property type="evidence" value="ECO:0007669"/>
    <property type="project" value="UniProtKB-KW"/>
</dbReference>
<evidence type="ECO:0000259" key="4">
    <source>
        <dbReference type="PROSITE" id="PS50987"/>
    </source>
</evidence>
<dbReference type="InterPro" id="IPR036388">
    <property type="entry name" value="WH-like_DNA-bd_sf"/>
</dbReference>
<dbReference type="PANTHER" id="PTHR43132">
    <property type="entry name" value="ARSENICAL RESISTANCE OPERON REPRESSOR ARSR-RELATED"/>
    <property type="match status" value="1"/>
</dbReference>
<dbReference type="AlphaFoldDB" id="A0A1F5EMN0"/>
<dbReference type="Proteomes" id="UP000185891">
    <property type="component" value="Unassembled WGS sequence"/>
</dbReference>
<keyword evidence="2" id="KW-0238">DNA-binding</keyword>
<protein>
    <recommendedName>
        <fullName evidence="4">HTH arsR-type domain-containing protein</fullName>
    </recommendedName>
</protein>
<dbReference type="CDD" id="cd00090">
    <property type="entry name" value="HTH_ARSR"/>
    <property type="match status" value="1"/>
</dbReference>
<reference evidence="5 6" key="1">
    <citation type="journal article" date="2016" name="Nat. Commun.">
        <title>Thousands of microbial genomes shed light on interconnected biogeochemical processes in an aquifer system.</title>
        <authorList>
            <person name="Anantharaman K."/>
            <person name="Brown C.T."/>
            <person name="Hug L.A."/>
            <person name="Sharon I."/>
            <person name="Castelle C.J."/>
            <person name="Probst A.J."/>
            <person name="Thomas B.C."/>
            <person name="Singh A."/>
            <person name="Wilkins M.J."/>
            <person name="Karaoz U."/>
            <person name="Brodie E.L."/>
            <person name="Williams K.H."/>
            <person name="Hubbard S.S."/>
            <person name="Banfield J.F."/>
        </authorList>
    </citation>
    <scope>NUCLEOTIDE SEQUENCE [LARGE SCALE GENOMIC DNA]</scope>
</reference>
<dbReference type="PANTHER" id="PTHR43132:SF2">
    <property type="entry name" value="ARSENICAL RESISTANCE OPERON REPRESSOR ARSR-RELATED"/>
    <property type="match status" value="1"/>
</dbReference>
<dbReference type="InterPro" id="IPR051011">
    <property type="entry name" value="Metal_resp_trans_reg"/>
</dbReference>
<dbReference type="EMBL" id="MFAA01000027">
    <property type="protein sequence ID" value="OGD68645.1"/>
    <property type="molecule type" value="Genomic_DNA"/>
</dbReference>
<comment type="caution">
    <text evidence="5">The sequence shown here is derived from an EMBL/GenBank/DDBJ whole genome shotgun (WGS) entry which is preliminary data.</text>
</comment>
<dbReference type="Pfam" id="PF01022">
    <property type="entry name" value="HTH_5"/>
    <property type="match status" value="1"/>
</dbReference>
<evidence type="ECO:0000313" key="6">
    <source>
        <dbReference type="Proteomes" id="UP000185891"/>
    </source>
</evidence>
<name>A0A1F5EMN0_9BACT</name>
<accession>A0A1F5EMN0</accession>